<dbReference type="AlphaFoldDB" id="A0A183UKY5"/>
<reference evidence="4" key="1">
    <citation type="submission" date="2016-06" db="UniProtKB">
        <authorList>
            <consortium name="WormBaseParasite"/>
        </authorList>
    </citation>
    <scope>IDENTIFICATION</scope>
</reference>
<dbReference type="WBParaSite" id="TCNE_0000915501-mRNA-1">
    <property type="protein sequence ID" value="TCNE_0000915501-mRNA-1"/>
    <property type="gene ID" value="TCNE_0000915501"/>
</dbReference>
<reference evidence="2 3" key="2">
    <citation type="submission" date="2018-11" db="EMBL/GenBank/DDBJ databases">
        <authorList>
            <consortium name="Pathogen Informatics"/>
        </authorList>
    </citation>
    <scope>NUCLEOTIDE SEQUENCE [LARGE SCALE GENOMIC DNA]</scope>
</reference>
<keyword evidence="3" id="KW-1185">Reference proteome</keyword>
<evidence type="ECO:0000313" key="3">
    <source>
        <dbReference type="Proteomes" id="UP000050794"/>
    </source>
</evidence>
<protein>
    <submittedName>
        <fullName evidence="2 4">Uncharacterized protein</fullName>
    </submittedName>
</protein>
<accession>A0A183UKY5</accession>
<name>A0A183UKY5_TOXCA</name>
<dbReference type="EMBL" id="UYWY01020091">
    <property type="protein sequence ID" value="VDM40476.1"/>
    <property type="molecule type" value="Genomic_DNA"/>
</dbReference>
<dbReference type="Proteomes" id="UP000050794">
    <property type="component" value="Unassembled WGS sequence"/>
</dbReference>
<evidence type="ECO:0000256" key="1">
    <source>
        <dbReference type="SAM" id="MobiDB-lite"/>
    </source>
</evidence>
<feature type="region of interest" description="Disordered" evidence="1">
    <location>
        <begin position="44"/>
        <end position="63"/>
    </location>
</feature>
<evidence type="ECO:0000313" key="2">
    <source>
        <dbReference type="EMBL" id="VDM40476.1"/>
    </source>
</evidence>
<proteinExistence type="predicted"/>
<feature type="compositionally biased region" description="Basic and acidic residues" evidence="1">
    <location>
        <begin position="44"/>
        <end position="56"/>
    </location>
</feature>
<gene>
    <name evidence="2" type="ORF">TCNE_LOCUS9155</name>
</gene>
<evidence type="ECO:0000313" key="4">
    <source>
        <dbReference type="WBParaSite" id="TCNE_0000915501-mRNA-1"/>
    </source>
</evidence>
<sequence length="77" mass="8237">MVANRCAGRKRPAGAAPVSSGRVVLENVLGADGARRFAGHVGRLRQEEAQGTRDHSANPQGLRLEGSAPWQQHVLAW</sequence>
<organism evidence="3 4">
    <name type="scientific">Toxocara canis</name>
    <name type="common">Canine roundworm</name>
    <dbReference type="NCBI Taxonomy" id="6265"/>
    <lineage>
        <taxon>Eukaryota</taxon>
        <taxon>Metazoa</taxon>
        <taxon>Ecdysozoa</taxon>
        <taxon>Nematoda</taxon>
        <taxon>Chromadorea</taxon>
        <taxon>Rhabditida</taxon>
        <taxon>Spirurina</taxon>
        <taxon>Ascaridomorpha</taxon>
        <taxon>Ascaridoidea</taxon>
        <taxon>Toxocaridae</taxon>
        <taxon>Toxocara</taxon>
    </lineage>
</organism>